<proteinExistence type="predicted"/>
<dbReference type="Gene3D" id="3.40.47.10">
    <property type="match status" value="1"/>
</dbReference>
<comment type="caution">
    <text evidence="2">The sequence shown here is derived from an EMBL/GenBank/DDBJ whole genome shotgun (WGS) entry which is preliminary data.</text>
</comment>
<accession>A0A5R9BC12</accession>
<dbReference type="AlphaFoldDB" id="A0A5R9BC12"/>
<dbReference type="InterPro" id="IPR020616">
    <property type="entry name" value="Thiolase_N"/>
</dbReference>
<dbReference type="GO" id="GO:0016747">
    <property type="term" value="F:acyltransferase activity, transferring groups other than amino-acyl groups"/>
    <property type="evidence" value="ECO:0007669"/>
    <property type="project" value="InterPro"/>
</dbReference>
<dbReference type="EMBL" id="VAVZ01000012">
    <property type="protein sequence ID" value="TLP98193.1"/>
    <property type="molecule type" value="Genomic_DNA"/>
</dbReference>
<dbReference type="OrthoDB" id="5198413at2"/>
<feature type="domain" description="Thiolase N-terminal" evidence="1">
    <location>
        <begin position="5"/>
        <end position="55"/>
    </location>
</feature>
<evidence type="ECO:0000313" key="2">
    <source>
        <dbReference type="EMBL" id="TLP98193.1"/>
    </source>
</evidence>
<dbReference type="Proteomes" id="UP000310458">
    <property type="component" value="Unassembled WGS sequence"/>
</dbReference>
<reference evidence="2 3" key="1">
    <citation type="submission" date="2019-05" db="EMBL/GenBank/DDBJ databases">
        <title>Nesterenkonia sp. GY074 isolated from the Southern Atlantic Ocean.</title>
        <authorList>
            <person name="Zhang G."/>
        </authorList>
    </citation>
    <scope>NUCLEOTIDE SEQUENCE [LARGE SCALE GENOMIC DNA]</scope>
    <source>
        <strain evidence="2 3">GY074</strain>
    </source>
</reference>
<dbReference type="InterPro" id="IPR016039">
    <property type="entry name" value="Thiolase-like"/>
</dbReference>
<evidence type="ECO:0000259" key="1">
    <source>
        <dbReference type="Pfam" id="PF00108"/>
    </source>
</evidence>
<protein>
    <recommendedName>
        <fullName evidence="1">Thiolase N-terminal domain-containing protein</fullName>
    </recommendedName>
</protein>
<dbReference type="Pfam" id="PF00108">
    <property type="entry name" value="Thiolase_N"/>
    <property type="match status" value="1"/>
</dbReference>
<evidence type="ECO:0000313" key="3">
    <source>
        <dbReference type="Proteomes" id="UP000310458"/>
    </source>
</evidence>
<keyword evidence="3" id="KW-1185">Reference proteome</keyword>
<organism evidence="2 3">
    <name type="scientific">Nesterenkonia salmonea</name>
    <dbReference type="NCBI Taxonomy" id="1804987"/>
    <lineage>
        <taxon>Bacteria</taxon>
        <taxon>Bacillati</taxon>
        <taxon>Actinomycetota</taxon>
        <taxon>Actinomycetes</taxon>
        <taxon>Micrococcales</taxon>
        <taxon>Micrococcaceae</taxon>
        <taxon>Nesterenkonia</taxon>
    </lineage>
</organism>
<gene>
    <name evidence="2" type="ORF">FEF26_06090</name>
</gene>
<name>A0A5R9BC12_9MICC</name>
<dbReference type="SUPFAM" id="SSF53901">
    <property type="entry name" value="Thiolase-like"/>
    <property type="match status" value="1"/>
</dbReference>
<sequence>MTDAFLVSGTRTPVGRYGGALSAVRPDDLAALVIRQVVEESRVPSAEVDEVIFGSANGVKSRVVV</sequence>